<dbReference type="RefSeq" id="WP_009552657.1">
    <property type="nucleotide sequence ID" value="NZ_CALVCX010000058.1"/>
</dbReference>
<dbReference type="Gene3D" id="3.10.290.10">
    <property type="entry name" value="RNA-binding S4 domain"/>
    <property type="match status" value="1"/>
</dbReference>
<dbReference type="GeneID" id="89598974"/>
<evidence type="ECO:0000256" key="1">
    <source>
        <dbReference type="PROSITE-ProRule" id="PRU00182"/>
    </source>
</evidence>
<dbReference type="NCBIfam" id="TIGR02988">
    <property type="entry name" value="YaaA_near_RecF"/>
    <property type="match status" value="1"/>
</dbReference>
<dbReference type="SUPFAM" id="SSF55174">
    <property type="entry name" value="Alpha-L RNA-binding motif"/>
    <property type="match status" value="1"/>
</dbReference>
<dbReference type="AlphaFoldDB" id="A0A7H9EIX3"/>
<dbReference type="GO" id="GO:0003723">
    <property type="term" value="F:RNA binding"/>
    <property type="evidence" value="ECO:0007669"/>
    <property type="project" value="UniProtKB-KW"/>
</dbReference>
<proteinExistence type="predicted"/>
<sequence length="73" mass="7983">MKEIQLQTEYITLGQLLKIAGVIQTGGQAKWFLQEHATAITVNGVTENRRGKKLYPADVVVIADVGEFKLVAA</sequence>
<dbReference type="EMBL" id="CP047418">
    <property type="protein sequence ID" value="QLL77172.1"/>
    <property type="molecule type" value="Genomic_DNA"/>
</dbReference>
<evidence type="ECO:0000313" key="3">
    <source>
        <dbReference type="Proteomes" id="UP000510886"/>
    </source>
</evidence>
<evidence type="ECO:0000313" key="2">
    <source>
        <dbReference type="EMBL" id="QLL77172.1"/>
    </source>
</evidence>
<gene>
    <name evidence="2" type="primary">yaaA</name>
    <name evidence="2" type="ORF">GTO87_00080</name>
</gene>
<dbReference type="InterPro" id="IPR036986">
    <property type="entry name" value="S4_RNA-bd_sf"/>
</dbReference>
<name>A0A7H9EIX3_9LACO</name>
<reference evidence="2 3" key="1">
    <citation type="submission" date="2020-01" db="EMBL/GenBank/DDBJ databases">
        <title>Complete and circular genome sequences of six lactobacillus isolates from horses.</title>
        <authorList>
            <person name="Hassan H.M."/>
        </authorList>
    </citation>
    <scope>NUCLEOTIDE SEQUENCE [LARGE SCALE GENOMIC DNA]</scope>
    <source>
        <strain evidence="2 3">1A</strain>
    </source>
</reference>
<dbReference type="PROSITE" id="PS50889">
    <property type="entry name" value="S4"/>
    <property type="match status" value="1"/>
</dbReference>
<dbReference type="KEGG" id="lsw:GTO87_00080"/>
<organism evidence="2 3">
    <name type="scientific">Ligilactobacillus saerimneri</name>
    <dbReference type="NCBI Taxonomy" id="228229"/>
    <lineage>
        <taxon>Bacteria</taxon>
        <taxon>Bacillati</taxon>
        <taxon>Bacillota</taxon>
        <taxon>Bacilli</taxon>
        <taxon>Lactobacillales</taxon>
        <taxon>Lactobacillaceae</taxon>
        <taxon>Ligilactobacillus</taxon>
    </lineage>
</organism>
<dbReference type="InterPro" id="IPR014330">
    <property type="entry name" value="RNA-bd_S4-rel_YaaA"/>
</dbReference>
<keyword evidence="1" id="KW-0694">RNA-binding</keyword>
<accession>A0A7H9EIX3</accession>
<dbReference type="Proteomes" id="UP000510886">
    <property type="component" value="Chromosome"/>
</dbReference>
<dbReference type="Pfam" id="PF13275">
    <property type="entry name" value="S4_2"/>
    <property type="match status" value="1"/>
</dbReference>
<protein>
    <submittedName>
        <fullName evidence="2">S4 domain-containing protein YaaA</fullName>
    </submittedName>
</protein>